<dbReference type="HOGENOM" id="CLU_1563910_0_0_1"/>
<sequence>MPIAQSEPTSSTGDSDGDRLPFPVELNSVSKELQPEIKYLTMSIATILGSGLVPVRLHSRLVYGSQPGPKAWDSVWPNYVKILDTDLNVTKRAGKGVVERLKDMRTPHEIQAVVLWARAIMAKFPYKFEAEANADLEPVISGGLGALHTPIDESFTSKIAQQIMNIWGWSF</sequence>
<evidence type="ECO:0000256" key="1">
    <source>
        <dbReference type="SAM" id="MobiDB-lite"/>
    </source>
</evidence>
<evidence type="ECO:0000313" key="2">
    <source>
        <dbReference type="EMBL" id="KIK38847.1"/>
    </source>
</evidence>
<proteinExistence type="predicted"/>
<protein>
    <submittedName>
        <fullName evidence="2">Uncharacterized protein</fullName>
    </submittedName>
</protein>
<name>A0A0D0AWT9_9AGAM</name>
<feature type="region of interest" description="Disordered" evidence="1">
    <location>
        <begin position="1"/>
        <end position="21"/>
    </location>
</feature>
<reference evidence="3" key="2">
    <citation type="submission" date="2015-01" db="EMBL/GenBank/DDBJ databases">
        <title>Evolutionary Origins and Diversification of the Mycorrhizal Mutualists.</title>
        <authorList>
            <consortium name="DOE Joint Genome Institute"/>
            <consortium name="Mycorrhizal Genomics Consortium"/>
            <person name="Kohler A."/>
            <person name="Kuo A."/>
            <person name="Nagy L.G."/>
            <person name="Floudas D."/>
            <person name="Copeland A."/>
            <person name="Barry K.W."/>
            <person name="Cichocki N."/>
            <person name="Veneault-Fourrey C."/>
            <person name="LaButti K."/>
            <person name="Lindquist E.A."/>
            <person name="Lipzen A."/>
            <person name="Lundell T."/>
            <person name="Morin E."/>
            <person name="Murat C."/>
            <person name="Riley R."/>
            <person name="Ohm R."/>
            <person name="Sun H."/>
            <person name="Tunlid A."/>
            <person name="Henrissat B."/>
            <person name="Grigoriev I.V."/>
            <person name="Hibbett D.S."/>
            <person name="Martin F."/>
        </authorList>
    </citation>
    <scope>NUCLEOTIDE SEQUENCE [LARGE SCALE GENOMIC DNA]</scope>
    <source>
        <strain evidence="3">UH-Slu-Lm8-n1</strain>
    </source>
</reference>
<dbReference type="EMBL" id="KN835371">
    <property type="protein sequence ID" value="KIK38847.1"/>
    <property type="molecule type" value="Genomic_DNA"/>
</dbReference>
<feature type="compositionally biased region" description="Polar residues" evidence="1">
    <location>
        <begin position="1"/>
        <end position="14"/>
    </location>
</feature>
<dbReference type="AlphaFoldDB" id="A0A0D0AWT9"/>
<dbReference type="InParanoid" id="A0A0D0AWT9"/>
<accession>A0A0D0AWT9</accession>
<gene>
    <name evidence="2" type="ORF">CY34DRAFT_108494</name>
</gene>
<organism evidence="2 3">
    <name type="scientific">Suillus luteus UH-Slu-Lm8-n1</name>
    <dbReference type="NCBI Taxonomy" id="930992"/>
    <lineage>
        <taxon>Eukaryota</taxon>
        <taxon>Fungi</taxon>
        <taxon>Dikarya</taxon>
        <taxon>Basidiomycota</taxon>
        <taxon>Agaricomycotina</taxon>
        <taxon>Agaricomycetes</taxon>
        <taxon>Agaricomycetidae</taxon>
        <taxon>Boletales</taxon>
        <taxon>Suillineae</taxon>
        <taxon>Suillaceae</taxon>
        <taxon>Suillus</taxon>
    </lineage>
</organism>
<dbReference type="Proteomes" id="UP000054485">
    <property type="component" value="Unassembled WGS sequence"/>
</dbReference>
<reference evidence="2 3" key="1">
    <citation type="submission" date="2014-04" db="EMBL/GenBank/DDBJ databases">
        <authorList>
            <consortium name="DOE Joint Genome Institute"/>
            <person name="Kuo A."/>
            <person name="Ruytinx J."/>
            <person name="Rineau F."/>
            <person name="Colpaert J."/>
            <person name="Kohler A."/>
            <person name="Nagy L.G."/>
            <person name="Floudas D."/>
            <person name="Copeland A."/>
            <person name="Barry K.W."/>
            <person name="Cichocki N."/>
            <person name="Veneault-Fourrey C."/>
            <person name="LaButti K."/>
            <person name="Lindquist E.A."/>
            <person name="Lipzen A."/>
            <person name="Lundell T."/>
            <person name="Morin E."/>
            <person name="Murat C."/>
            <person name="Sun H."/>
            <person name="Tunlid A."/>
            <person name="Henrissat B."/>
            <person name="Grigoriev I.V."/>
            <person name="Hibbett D.S."/>
            <person name="Martin F."/>
            <person name="Nordberg H.P."/>
            <person name="Cantor M.N."/>
            <person name="Hua S.X."/>
        </authorList>
    </citation>
    <scope>NUCLEOTIDE SEQUENCE [LARGE SCALE GENOMIC DNA]</scope>
    <source>
        <strain evidence="2 3">UH-Slu-Lm8-n1</strain>
    </source>
</reference>
<keyword evidence="3" id="KW-1185">Reference proteome</keyword>
<evidence type="ECO:0000313" key="3">
    <source>
        <dbReference type="Proteomes" id="UP000054485"/>
    </source>
</evidence>